<dbReference type="AlphaFoldDB" id="Q6MPY3"/>
<dbReference type="InterPro" id="IPR036388">
    <property type="entry name" value="WH-like_DNA-bd_sf"/>
</dbReference>
<reference evidence="3 4" key="1">
    <citation type="journal article" date="2004" name="Science">
        <title>A predator unmasked: life cycle of Bdellovibrio bacteriovorus from a genomic perspective.</title>
        <authorList>
            <person name="Rendulic S."/>
            <person name="Jagtap P."/>
            <person name="Rosinus A."/>
            <person name="Eppinger M."/>
            <person name="Baar C."/>
            <person name="Lanz C."/>
            <person name="Keller H."/>
            <person name="Lambert C."/>
            <person name="Evans K.J."/>
            <person name="Goesmann A."/>
            <person name="Meyer F."/>
            <person name="Sockett R.E."/>
            <person name="Schuster S.C."/>
        </authorList>
    </citation>
    <scope>NUCLEOTIDE SEQUENCE [LARGE SCALE GENOMIC DNA]</scope>
    <source>
        <strain evidence="4">ATCC 15356 / DSM 50701 / NCIMB 9529 / HD100</strain>
    </source>
</reference>
<proteinExistence type="predicted"/>
<evidence type="ECO:0000313" key="4">
    <source>
        <dbReference type="Proteomes" id="UP000008080"/>
    </source>
</evidence>
<dbReference type="PROSITE" id="PS51688">
    <property type="entry name" value="ICA"/>
    <property type="match status" value="1"/>
</dbReference>
<name>Q6MPY3_BDEBA</name>
<evidence type="ECO:0000259" key="2">
    <source>
        <dbReference type="PROSITE" id="PS51688"/>
    </source>
</evidence>
<accession>Q6MPY3</accession>
<dbReference type="GO" id="GO:0016787">
    <property type="term" value="F:hydrolase activity"/>
    <property type="evidence" value="ECO:0007669"/>
    <property type="project" value="UniProtKB-KW"/>
</dbReference>
<dbReference type="eggNOG" id="COG0729">
    <property type="taxonomic scope" value="Bacteria"/>
</dbReference>
<dbReference type="RefSeq" id="WP_011163266.1">
    <property type="nucleotide sequence ID" value="NC_005363.1"/>
</dbReference>
<dbReference type="HOGENOM" id="CLU_264258_0_0_7"/>
<dbReference type="EMBL" id="BX842647">
    <property type="protein sequence ID" value="CAE78664.1"/>
    <property type="molecule type" value="Genomic_DNA"/>
</dbReference>
<dbReference type="Gene3D" id="1.10.10.10">
    <property type="entry name" value="Winged helix-like DNA-binding domain superfamily/Winged helix DNA-binding domain"/>
    <property type="match status" value="1"/>
</dbReference>
<organism evidence="3 4">
    <name type="scientific">Bdellovibrio bacteriovorus (strain ATCC 15356 / DSM 50701 / NCIMB 9529 / HD100)</name>
    <dbReference type="NCBI Taxonomy" id="264462"/>
    <lineage>
        <taxon>Bacteria</taxon>
        <taxon>Pseudomonadati</taxon>
        <taxon>Bdellovibrionota</taxon>
        <taxon>Bdellovibrionia</taxon>
        <taxon>Bdellovibrionales</taxon>
        <taxon>Pseudobdellovibrionaceae</taxon>
        <taxon>Bdellovibrio</taxon>
    </lineage>
</organism>
<protein>
    <submittedName>
        <fullName evidence="3">Cell wall surface anchor family protein</fullName>
        <ecNumber evidence="3">3.4.21.-</ecNumber>
    </submittedName>
</protein>
<dbReference type="InterPro" id="IPR030392">
    <property type="entry name" value="S74_ICA"/>
</dbReference>
<evidence type="ECO:0000313" key="3">
    <source>
        <dbReference type="EMBL" id="CAE78664.1"/>
    </source>
</evidence>
<feature type="coiled-coil region" evidence="1">
    <location>
        <begin position="1217"/>
        <end position="1251"/>
    </location>
</feature>
<feature type="domain" description="Peptidase S74" evidence="2">
    <location>
        <begin position="1129"/>
        <end position="1231"/>
    </location>
</feature>
<dbReference type="EC" id="3.4.21.-" evidence="3"/>
<dbReference type="GeneID" id="93011793"/>
<dbReference type="Pfam" id="PF13884">
    <property type="entry name" value="Peptidase_S74"/>
    <property type="match status" value="1"/>
</dbReference>
<evidence type="ECO:0000256" key="1">
    <source>
        <dbReference type="SAM" id="Coils"/>
    </source>
</evidence>
<dbReference type="eggNOG" id="COG2911">
    <property type="taxonomic scope" value="Bacteria"/>
</dbReference>
<keyword evidence="1" id="KW-0175">Coiled coil</keyword>
<dbReference type="Proteomes" id="UP000008080">
    <property type="component" value="Chromosome"/>
</dbReference>
<dbReference type="STRING" id="264462.Bd0705"/>
<gene>
    <name evidence="3" type="ordered locus">Bd0705</name>
</gene>
<dbReference type="KEGG" id="bba:Bd0705"/>
<keyword evidence="4" id="KW-1185">Reference proteome</keyword>
<sequence>MEKTARLGIFLGILLLAQSLFASPKTLNYQGRILRSDGTALEYNNVSFAFEFTNETGTCVLYREQRNTINMQGSKGVFDIPIGEGTKLYPSTIGYSLQDVFNNSITHTCDGGATYTPAVDALRVLRVQFHDGSGWKAITPNNIIRSVPFSNYAHSATLLGDKLPTDFVLKNSISTCASGQYLTYDGADFVCQNDAGGAGMVSDVNVTAPYLAKSGTASIPVISVNVGTGAGTLAAGNDARFLNAEKIRGQDVSATLATSGQVLKMNGSSTWVPATLTSADISGLTTSLNNKIDATMFPASCTAGQSLVFVTPANKFDCYSISITEAQITGSISGAKISGNISGKASGINGILPVSEGGTGSGVTLNNNRLMVSSAGKIVEATALTDGQILIGKTGDAPQAANIQAGSGVSITNGAGGITISATGTGGTITGVTAGTGLSGGGGSGNVTLNLANTTVTAGTYGTATKVPQVVVDAQGRLTAVTEVTVSGVAPAGTAGGDLGGAYPNPDVVKLRGKAISATAPTTAGQLLRYDGTNYVPNFLSLADIRSTVTPANTIFPAAGCGADKTLNWSVLTDTFTCQNISITESGISGTIASGKLNFGTPAAKTFWAAPTGAAGAPTFRTLAAADLPTSGVSAGTYSSVTVDIYGRVTAATNPTTAAGYGITDAFIQNGNSFGATAVLGTNDAQSLQFETNGAARMTLLSTGAVGIGTTAPTSKLHVVEQGNTTVQADAYGAASPYFFGRQAGGTVGAPTNSTINRWLVGMAGAGYGASQFASSSTGVVAVFAEEDFTNTSMKTGIQFWTTPSGSVNKAERVRITGDGNVGIGTTNPTADLVVTDGGTAAPYVSVDKLAVIGNSNTVLQVTAPNTAASALYFSDPDSRDPGGISYSHTNDQMSFRAGNAFHMFLGNTGYLGIGTSSPETDLHVYSSGNSGALHPQRAGVIAEAEGADVGARFAARHYGPTEVPMFIAYKAKGTKAAPTAVTTGMGLMALVPAAYDGTNWVNSSGSTDSMTVLSTEDWSATARGNKINFATVANGTTQGLVRMTVDNNGRVGVGTSAPATHLHVNSGDAYTTITNQSTAAGGQAWRWYSSSTGAPLGANAMCFGVGTCLFTLKTDGTAVLAGTLTQGSDRRLKRDIATINSALDSILQINGVTYNWIDPSKGDQREVGLIAQEVEKVFPEVVKTDAKGLKSVAYQNLVSPIIQAIKEFYSEWQSDSQTLHAKVNQQEKEISALKEENKALKSRVDQIDVMKKALCDKDASLEFCSK</sequence>
<keyword evidence="3" id="KW-0378">Hydrolase</keyword>